<sequence length="254" mass="28526">MMRMRMKKAAVPKAPMAMSGSAAKDVADSIDWEVRPGGMLVQRRDPDADQESAPCPKIKVRVTHGSSLHEVSVSMQATFGELKKLLAPETGLEPQDQKLIFRGKERDGKDFLDLAGVKDKSKIVLMEDPMSREKKYIEMRKNAKMERASRAIAEVSLEVDKLAAQLSSLEAVIAKGKRVAENDLVDLTEMLMRQLVKLDSITADGDAKLQRRMQVRRVQKYVETLDILKVRNARQNSSSQQPVVVTTKWETFES</sequence>
<dbReference type="GO" id="GO:0005737">
    <property type="term" value="C:cytoplasm"/>
    <property type="evidence" value="ECO:0007669"/>
    <property type="project" value="TreeGrafter"/>
</dbReference>
<dbReference type="SUPFAM" id="SSF54236">
    <property type="entry name" value="Ubiquitin-like"/>
    <property type="match status" value="1"/>
</dbReference>
<keyword evidence="2" id="KW-0175">Coiled coil</keyword>
<evidence type="ECO:0000256" key="2">
    <source>
        <dbReference type="SAM" id="Coils"/>
    </source>
</evidence>
<dbReference type="Gene3D" id="3.10.20.90">
    <property type="entry name" value="Phosphatidylinositol 3-kinase Catalytic Subunit, Chain A, domain 1"/>
    <property type="match status" value="1"/>
</dbReference>
<feature type="coiled-coil region" evidence="2">
    <location>
        <begin position="145"/>
        <end position="172"/>
    </location>
</feature>
<dbReference type="SUPFAM" id="SSF63491">
    <property type="entry name" value="BAG domain"/>
    <property type="match status" value="1"/>
</dbReference>
<dbReference type="InterPro" id="IPR036533">
    <property type="entry name" value="BAG_dom_sf"/>
</dbReference>
<dbReference type="EMBL" id="EF086799">
    <property type="protein sequence ID" value="ABK26055.1"/>
    <property type="molecule type" value="mRNA"/>
</dbReference>
<dbReference type="PROSITE" id="PS50053">
    <property type="entry name" value="UBIQUITIN_2"/>
    <property type="match status" value="1"/>
</dbReference>
<dbReference type="OMA" id="AMPNTNG"/>
<evidence type="ECO:0000259" key="3">
    <source>
        <dbReference type="PROSITE" id="PS50053"/>
    </source>
</evidence>
<dbReference type="Pfam" id="PF00240">
    <property type="entry name" value="ubiquitin"/>
    <property type="match status" value="1"/>
</dbReference>
<dbReference type="PROSITE" id="PS51035">
    <property type="entry name" value="BAG"/>
    <property type="match status" value="1"/>
</dbReference>
<dbReference type="CDD" id="cd17054">
    <property type="entry name" value="Ubl_AtBAG1_like"/>
    <property type="match status" value="1"/>
</dbReference>
<dbReference type="PANTHER" id="PTHR12329">
    <property type="entry name" value="BCL2-ASSOCIATED ATHANOGENE"/>
    <property type="match status" value="1"/>
</dbReference>
<dbReference type="InterPro" id="IPR039773">
    <property type="entry name" value="BAG_chaperone_regulator"/>
</dbReference>
<keyword evidence="1" id="KW-0143">Chaperone</keyword>
<organism evidence="5">
    <name type="scientific">Picea sitchensis</name>
    <name type="common">Sitka spruce</name>
    <name type="synonym">Pinus sitchensis</name>
    <dbReference type="NCBI Taxonomy" id="3332"/>
    <lineage>
        <taxon>Eukaryota</taxon>
        <taxon>Viridiplantae</taxon>
        <taxon>Streptophyta</taxon>
        <taxon>Embryophyta</taxon>
        <taxon>Tracheophyta</taxon>
        <taxon>Spermatophyta</taxon>
        <taxon>Pinopsida</taxon>
        <taxon>Pinidae</taxon>
        <taxon>Conifers I</taxon>
        <taxon>Pinales</taxon>
        <taxon>Pinaceae</taxon>
        <taxon>Picea</taxon>
    </lineage>
</organism>
<dbReference type="PANTHER" id="PTHR12329:SF11">
    <property type="entry name" value="BAG FAMILY MOLECULAR CHAPERONE REGULATOR 1"/>
    <property type="match status" value="1"/>
</dbReference>
<feature type="domain" description="BAG" evidence="4">
    <location>
        <begin position="151"/>
        <end position="229"/>
    </location>
</feature>
<dbReference type="InterPro" id="IPR029071">
    <property type="entry name" value="Ubiquitin-like_domsf"/>
</dbReference>
<proteinExistence type="evidence at transcript level"/>
<dbReference type="InterPro" id="IPR000626">
    <property type="entry name" value="Ubiquitin-like_dom"/>
</dbReference>
<evidence type="ECO:0000256" key="1">
    <source>
        <dbReference type="ARBA" id="ARBA00023186"/>
    </source>
</evidence>
<protein>
    <recommendedName>
        <fullName evidence="6">Ubiquitin-like domain-containing protein</fullName>
    </recommendedName>
</protein>
<name>A9NZJ4_PICSI</name>
<dbReference type="GO" id="GO:0051087">
    <property type="term" value="F:protein-folding chaperone binding"/>
    <property type="evidence" value="ECO:0007669"/>
    <property type="project" value="InterPro"/>
</dbReference>
<dbReference type="Pfam" id="PF02179">
    <property type="entry name" value="BAG"/>
    <property type="match status" value="1"/>
</dbReference>
<reference evidence="5" key="1">
    <citation type="journal article" date="2008" name="BMC Genomics">
        <title>A conifer genomics resource of 200,000 spruce (Picea spp.) ESTs and 6,464 high-quality, sequence-finished full-length cDNAs for Sitka spruce (Picea sitchensis).</title>
        <authorList>
            <person name="Ralph S.G."/>
            <person name="Chun H.J."/>
            <person name="Kolosova N."/>
            <person name="Cooper D."/>
            <person name="Oddy C."/>
            <person name="Ritland C.E."/>
            <person name="Kirkpatrick R."/>
            <person name="Moore R."/>
            <person name="Barber S."/>
            <person name="Holt R.A."/>
            <person name="Jones S.J."/>
            <person name="Marra M.A."/>
            <person name="Douglas C.J."/>
            <person name="Ritland K."/>
            <person name="Bohlmann J."/>
        </authorList>
    </citation>
    <scope>NUCLEOTIDE SEQUENCE</scope>
    <source>
        <tissue evidence="5">Green portion of the leader tissue</tissue>
    </source>
</reference>
<evidence type="ECO:0000313" key="5">
    <source>
        <dbReference type="EMBL" id="ABK26055.1"/>
    </source>
</evidence>
<dbReference type="Gene3D" id="1.20.58.120">
    <property type="entry name" value="BAG domain"/>
    <property type="match status" value="1"/>
</dbReference>
<dbReference type="SMART" id="SM00264">
    <property type="entry name" value="BAG"/>
    <property type="match status" value="1"/>
</dbReference>
<evidence type="ECO:0000259" key="4">
    <source>
        <dbReference type="PROSITE" id="PS51035"/>
    </source>
</evidence>
<dbReference type="AlphaFoldDB" id="A9NZJ4"/>
<evidence type="ECO:0008006" key="6">
    <source>
        <dbReference type="Google" id="ProtNLM"/>
    </source>
</evidence>
<dbReference type="GO" id="GO:0000774">
    <property type="term" value="F:adenyl-nucleotide exchange factor activity"/>
    <property type="evidence" value="ECO:0007669"/>
    <property type="project" value="TreeGrafter"/>
</dbReference>
<dbReference type="InterPro" id="IPR003103">
    <property type="entry name" value="BAG_domain"/>
</dbReference>
<dbReference type="SMART" id="SM00213">
    <property type="entry name" value="UBQ"/>
    <property type="match status" value="1"/>
</dbReference>
<feature type="domain" description="Ubiquitin-like" evidence="3">
    <location>
        <begin position="56"/>
        <end position="126"/>
    </location>
</feature>
<dbReference type="GO" id="GO:0050821">
    <property type="term" value="P:protein stabilization"/>
    <property type="evidence" value="ECO:0007669"/>
    <property type="project" value="TreeGrafter"/>
</dbReference>
<accession>A9NZJ4</accession>